<dbReference type="RefSeq" id="WP_160820152.1">
    <property type="nucleotide sequence ID" value="NZ_JBHSXE010000001.1"/>
</dbReference>
<keyword evidence="2" id="KW-0812">Transmembrane</keyword>
<gene>
    <name evidence="3" type="ORF">ACFQKB_00275</name>
</gene>
<name>A0ABW2CB85_9ACTN</name>
<accession>A0ABW2CB85</accession>
<evidence type="ECO:0000313" key="4">
    <source>
        <dbReference type="Proteomes" id="UP001596380"/>
    </source>
</evidence>
<dbReference type="Proteomes" id="UP001596380">
    <property type="component" value="Unassembled WGS sequence"/>
</dbReference>
<comment type="caution">
    <text evidence="3">The sequence shown here is derived from an EMBL/GenBank/DDBJ whole genome shotgun (WGS) entry which is preliminary data.</text>
</comment>
<protein>
    <recommendedName>
        <fullName evidence="5">Esterase-like activity of phytase family protein</fullName>
    </recommendedName>
</protein>
<dbReference type="PROSITE" id="PS51318">
    <property type="entry name" value="TAT"/>
    <property type="match status" value="1"/>
</dbReference>
<evidence type="ECO:0000313" key="3">
    <source>
        <dbReference type="EMBL" id="MFC6878190.1"/>
    </source>
</evidence>
<evidence type="ECO:0008006" key="5">
    <source>
        <dbReference type="Google" id="ProtNLM"/>
    </source>
</evidence>
<evidence type="ECO:0000256" key="2">
    <source>
        <dbReference type="SAM" id="Phobius"/>
    </source>
</evidence>
<dbReference type="InterPro" id="IPR006311">
    <property type="entry name" value="TAT_signal"/>
</dbReference>
<feature type="transmembrane region" description="Helical" evidence="2">
    <location>
        <begin position="337"/>
        <end position="359"/>
    </location>
</feature>
<reference evidence="4" key="1">
    <citation type="journal article" date="2019" name="Int. J. Syst. Evol. Microbiol.">
        <title>The Global Catalogue of Microorganisms (GCM) 10K type strain sequencing project: providing services to taxonomists for standard genome sequencing and annotation.</title>
        <authorList>
            <consortium name="The Broad Institute Genomics Platform"/>
            <consortium name="The Broad Institute Genome Sequencing Center for Infectious Disease"/>
            <person name="Wu L."/>
            <person name="Ma J."/>
        </authorList>
    </citation>
    <scope>NUCLEOTIDE SEQUENCE [LARGE SCALE GENOMIC DNA]</scope>
    <source>
        <strain evidence="4">JCM 3369</strain>
    </source>
</reference>
<keyword evidence="2" id="KW-0472">Membrane</keyword>
<keyword evidence="4" id="KW-1185">Reference proteome</keyword>
<sequence length="366" mass="37317">MRAVSREARRRTLLRAAGRAGATFSFVAALSAAGMAVAVPNVTNVMNMTNVANAEAPAPTVSPSPSAAFRVSDPRVAGVGGVAAATAHPDVWWALGSGTGRPRLFALGRDGGVRAAYTLAGVPAGHRWNALTIVKNGSGAANLFLGDLTEGRLGSLSLYRVAEPAALRNGTLAAKPFKVRYPDGGHDGGTLLADPREGRVYIVTRAATAAAVFALPGVLGPQVNELTRLRTLRFGVRGGGFAPDGRVVFRTPADLRVLAGIRDKVTQVVKLARASGDALGVAPDGRRALVADRGARPVFRAVALPAGAGSPAPAATKPVGDAGEPVSFPSKSGPPGGLLGTGALAGLLLLGVLGVAFYLRGRRRTR</sequence>
<keyword evidence="2" id="KW-1133">Transmembrane helix</keyword>
<dbReference type="EMBL" id="JBHSXS010000001">
    <property type="protein sequence ID" value="MFC6878190.1"/>
    <property type="molecule type" value="Genomic_DNA"/>
</dbReference>
<evidence type="ECO:0000256" key="1">
    <source>
        <dbReference type="SAM" id="MobiDB-lite"/>
    </source>
</evidence>
<organism evidence="3 4">
    <name type="scientific">Actinomadura yumaensis</name>
    <dbReference type="NCBI Taxonomy" id="111807"/>
    <lineage>
        <taxon>Bacteria</taxon>
        <taxon>Bacillati</taxon>
        <taxon>Actinomycetota</taxon>
        <taxon>Actinomycetes</taxon>
        <taxon>Streptosporangiales</taxon>
        <taxon>Thermomonosporaceae</taxon>
        <taxon>Actinomadura</taxon>
    </lineage>
</organism>
<feature type="region of interest" description="Disordered" evidence="1">
    <location>
        <begin position="309"/>
        <end position="333"/>
    </location>
</feature>
<proteinExistence type="predicted"/>